<organism evidence="5 6">
    <name type="scientific">Edhazardia aedis (strain USNM 41457)</name>
    <name type="common">Microsporidian parasite</name>
    <dbReference type="NCBI Taxonomy" id="1003232"/>
    <lineage>
        <taxon>Eukaryota</taxon>
        <taxon>Fungi</taxon>
        <taxon>Fungi incertae sedis</taxon>
        <taxon>Microsporidia</taxon>
        <taxon>Edhazardia</taxon>
    </lineage>
</organism>
<keyword evidence="3" id="KW-0687">Ribonucleoprotein</keyword>
<dbReference type="NCBIfam" id="TIGR01028">
    <property type="entry name" value="uS7_euk_arch"/>
    <property type="match status" value="1"/>
</dbReference>
<accession>J9DHC3</accession>
<dbReference type="InterPro" id="IPR000235">
    <property type="entry name" value="Ribosomal_uS7"/>
</dbReference>
<keyword evidence="2 5" id="KW-0689">Ribosomal protein</keyword>
<dbReference type="VEuPathDB" id="MicrosporidiaDB:EDEG_03542"/>
<dbReference type="InParanoid" id="J9DHC3"/>
<dbReference type="OMA" id="KMNIVER"/>
<gene>
    <name evidence="5" type="ORF">EDEG_03542</name>
</gene>
<evidence type="ECO:0000256" key="1">
    <source>
        <dbReference type="ARBA" id="ARBA00007151"/>
    </source>
</evidence>
<dbReference type="GO" id="GO:0022627">
    <property type="term" value="C:cytosolic small ribosomal subunit"/>
    <property type="evidence" value="ECO:0007669"/>
    <property type="project" value="EnsemblFungi"/>
</dbReference>
<dbReference type="GO" id="GO:0006412">
    <property type="term" value="P:translation"/>
    <property type="evidence" value="ECO:0007669"/>
    <property type="project" value="InterPro"/>
</dbReference>
<dbReference type="EMBL" id="AFBI03000096">
    <property type="protein sequence ID" value="EJW02000.1"/>
    <property type="molecule type" value="Genomic_DNA"/>
</dbReference>
<comment type="caution">
    <text evidence="5">The sequence shown here is derived from an EMBL/GenBank/DDBJ whole genome shotgun (WGS) entry which is preliminary data.</text>
</comment>
<evidence type="ECO:0000259" key="4">
    <source>
        <dbReference type="Pfam" id="PF00177"/>
    </source>
</evidence>
<proteinExistence type="inferred from homology"/>
<dbReference type="OrthoDB" id="10264639at2759"/>
<evidence type="ECO:0000256" key="3">
    <source>
        <dbReference type="ARBA" id="ARBA00023274"/>
    </source>
</evidence>
<dbReference type="HOGENOM" id="CLU_063975_0_0_1"/>
<evidence type="ECO:0000313" key="6">
    <source>
        <dbReference type="Proteomes" id="UP000003163"/>
    </source>
</evidence>
<dbReference type="GO" id="GO:0000054">
    <property type="term" value="P:ribosomal subunit export from nucleus"/>
    <property type="evidence" value="ECO:0007669"/>
    <property type="project" value="EnsemblFungi"/>
</dbReference>
<feature type="domain" description="Small ribosomal subunit protein uS7" evidence="4">
    <location>
        <begin position="49"/>
        <end position="205"/>
    </location>
</feature>
<dbReference type="PANTHER" id="PTHR11205">
    <property type="entry name" value="RIBOSOMAL PROTEIN S7"/>
    <property type="match status" value="1"/>
</dbReference>
<dbReference type="STRING" id="1003232.J9DHC3"/>
<evidence type="ECO:0000256" key="2">
    <source>
        <dbReference type="ARBA" id="ARBA00022980"/>
    </source>
</evidence>
<reference evidence="6" key="2">
    <citation type="submission" date="2015-07" db="EMBL/GenBank/DDBJ databases">
        <title>Contrasting host-pathogen interactions and genome evolution in two generalist and specialist microsporidian pathogens of mosquitoes.</title>
        <authorList>
            <consortium name="The Broad Institute Genomics Platform"/>
            <consortium name="The Broad Institute Genome Sequencing Center for Infectious Disease"/>
            <person name="Cuomo C.A."/>
            <person name="Sanscrainte N.D."/>
            <person name="Goldberg J.M."/>
            <person name="Heiman D."/>
            <person name="Young S."/>
            <person name="Zeng Q."/>
            <person name="Becnel J.J."/>
            <person name="Birren B.W."/>
        </authorList>
    </citation>
    <scope>NUCLEOTIDE SEQUENCE [LARGE SCALE GENOMIC DNA]</scope>
    <source>
        <strain evidence="6">USNM 41457</strain>
    </source>
</reference>
<dbReference type="CDD" id="cd14867">
    <property type="entry name" value="uS7_Eukaryote"/>
    <property type="match status" value="1"/>
</dbReference>
<reference evidence="5 6" key="1">
    <citation type="submission" date="2011-08" db="EMBL/GenBank/DDBJ databases">
        <authorList>
            <person name="Liu Z.J."/>
            <person name="Shi F.L."/>
            <person name="Lu J.Q."/>
            <person name="Li M."/>
            <person name="Wang Z.L."/>
        </authorList>
    </citation>
    <scope>NUCLEOTIDE SEQUENCE [LARGE SCALE GENOMIC DNA]</scope>
    <source>
        <strain evidence="5 6">USNM 41457</strain>
    </source>
</reference>
<name>J9DHC3_EDHAE</name>
<dbReference type="SUPFAM" id="SSF47973">
    <property type="entry name" value="Ribosomal protein S7"/>
    <property type="match status" value="1"/>
</dbReference>
<comment type="similarity">
    <text evidence="1">Belongs to the universal ribosomal protein uS7 family.</text>
</comment>
<dbReference type="InterPro" id="IPR005716">
    <property type="entry name" value="Ribosomal_uS7_euk/arc"/>
</dbReference>
<protein>
    <submittedName>
        <fullName evidence="5">Ribosomal protein S7</fullName>
    </submittedName>
</protein>
<dbReference type="Proteomes" id="UP000003163">
    <property type="component" value="Unassembled WGS sequence"/>
</dbReference>
<dbReference type="AlphaFoldDB" id="J9DHC3"/>
<dbReference type="PIRSF" id="PIRSF002122">
    <property type="entry name" value="RPS7p_RPS7a_RPS5e_RPS7o"/>
    <property type="match status" value="1"/>
</dbReference>
<keyword evidence="6" id="KW-1185">Reference proteome</keyword>
<dbReference type="InterPro" id="IPR036823">
    <property type="entry name" value="Ribosomal_uS7_dom_sf"/>
</dbReference>
<evidence type="ECO:0000313" key="5">
    <source>
        <dbReference type="EMBL" id="EJW02000.1"/>
    </source>
</evidence>
<sequence length="205" mass="22674">MSVPIEETGFECAEPAVYDIKLFGKHSYDDVVCKDLSLAAYINLSNHRAMPHTANRNNRAQFGKAKTPITERLVCQIMRCGKNNGKKRLACKTVETTYDIIKLLTGQNPIQVLVDAIINSGPREDSARVGRGGSLKRTSVDVAPLRRINIALYHLVKGVRSSSAKNIKTLPELLADELINAAKNSPNSYAVKKKDEIERIAKSNR</sequence>
<dbReference type="FunCoup" id="J9DHC3">
    <property type="interactions" value="223"/>
</dbReference>
<dbReference type="GO" id="GO:0030490">
    <property type="term" value="P:maturation of SSU-rRNA"/>
    <property type="evidence" value="ECO:0007669"/>
    <property type="project" value="EnsemblFungi"/>
</dbReference>
<dbReference type="Pfam" id="PF00177">
    <property type="entry name" value="Ribosomal_S7"/>
    <property type="match status" value="1"/>
</dbReference>
<dbReference type="InterPro" id="IPR023798">
    <property type="entry name" value="Ribosomal_uS7_dom"/>
</dbReference>
<dbReference type="GO" id="GO:0003735">
    <property type="term" value="F:structural constituent of ribosome"/>
    <property type="evidence" value="ECO:0007669"/>
    <property type="project" value="EnsemblFungi"/>
</dbReference>
<dbReference type="Gene3D" id="1.10.455.10">
    <property type="entry name" value="Ribosomal protein S7 domain"/>
    <property type="match status" value="1"/>
</dbReference>